<gene>
    <name evidence="1" type="ORF">FB465_3016</name>
</gene>
<keyword evidence="2" id="KW-1185">Reference proteome</keyword>
<protein>
    <submittedName>
        <fullName evidence="1">Uncharacterized protein</fullName>
    </submittedName>
</protein>
<organism evidence="1 2">
    <name type="scientific">Kitasatospora atroaurantiaca</name>
    <dbReference type="NCBI Taxonomy" id="285545"/>
    <lineage>
        <taxon>Bacteria</taxon>
        <taxon>Bacillati</taxon>
        <taxon>Actinomycetota</taxon>
        <taxon>Actinomycetes</taxon>
        <taxon>Kitasatosporales</taxon>
        <taxon>Streptomycetaceae</taxon>
        <taxon>Kitasatospora</taxon>
    </lineage>
</organism>
<dbReference type="AlphaFoldDB" id="A0A561EQV5"/>
<evidence type="ECO:0000313" key="2">
    <source>
        <dbReference type="Proteomes" id="UP000318416"/>
    </source>
</evidence>
<reference evidence="1 2" key="1">
    <citation type="submission" date="2019-06" db="EMBL/GenBank/DDBJ databases">
        <title>Sequencing the genomes of 1000 actinobacteria strains.</title>
        <authorList>
            <person name="Klenk H.-P."/>
        </authorList>
    </citation>
    <scope>NUCLEOTIDE SEQUENCE [LARGE SCALE GENOMIC DNA]</scope>
    <source>
        <strain evidence="1 2">DSM 41649</strain>
    </source>
</reference>
<dbReference type="OrthoDB" id="3382315at2"/>
<dbReference type="EMBL" id="VIVR01000001">
    <property type="protein sequence ID" value="TWE17969.1"/>
    <property type="molecule type" value="Genomic_DNA"/>
</dbReference>
<comment type="caution">
    <text evidence="1">The sequence shown here is derived from an EMBL/GenBank/DDBJ whole genome shotgun (WGS) entry which is preliminary data.</text>
</comment>
<sequence length="61" mass="6417">MVADDSEELRFLLTLDPLFTVRFSDDSTIDLGAAVTAQGDGRLVVDLSAPQGTAPPSPDVL</sequence>
<dbReference type="Proteomes" id="UP000318416">
    <property type="component" value="Unassembled WGS sequence"/>
</dbReference>
<evidence type="ECO:0000313" key="1">
    <source>
        <dbReference type="EMBL" id="TWE17969.1"/>
    </source>
</evidence>
<proteinExistence type="predicted"/>
<accession>A0A561EQV5</accession>
<dbReference type="RefSeq" id="WP_145790995.1">
    <property type="nucleotide sequence ID" value="NZ_BAAABR010000029.1"/>
</dbReference>
<name>A0A561EQV5_9ACTN</name>